<comment type="caution">
    <text evidence="3">The sequence shown here is derived from an EMBL/GenBank/DDBJ whole genome shotgun (WGS) entry which is preliminary data.</text>
</comment>
<dbReference type="EMBL" id="JARKIE010000003">
    <property type="protein sequence ID" value="KAJ7708818.1"/>
    <property type="molecule type" value="Genomic_DNA"/>
</dbReference>
<keyword evidence="4" id="KW-1185">Reference proteome</keyword>
<evidence type="ECO:0000256" key="1">
    <source>
        <dbReference type="SAM" id="MobiDB-lite"/>
    </source>
</evidence>
<name>A0AAD7H089_MYCRO</name>
<organism evidence="3 4">
    <name type="scientific">Mycena rosella</name>
    <name type="common">Pink bonnet</name>
    <name type="synonym">Agaricus rosellus</name>
    <dbReference type="NCBI Taxonomy" id="1033263"/>
    <lineage>
        <taxon>Eukaryota</taxon>
        <taxon>Fungi</taxon>
        <taxon>Dikarya</taxon>
        <taxon>Basidiomycota</taxon>
        <taxon>Agaricomycotina</taxon>
        <taxon>Agaricomycetes</taxon>
        <taxon>Agaricomycetidae</taxon>
        <taxon>Agaricales</taxon>
        <taxon>Marasmiineae</taxon>
        <taxon>Mycenaceae</taxon>
        <taxon>Mycena</taxon>
    </lineage>
</organism>
<proteinExistence type="predicted"/>
<keyword evidence="2" id="KW-0472">Membrane</keyword>
<evidence type="ECO:0000313" key="3">
    <source>
        <dbReference type="EMBL" id="KAJ7708818.1"/>
    </source>
</evidence>
<reference evidence="3" key="1">
    <citation type="submission" date="2023-03" db="EMBL/GenBank/DDBJ databases">
        <title>Massive genome expansion in bonnet fungi (Mycena s.s.) driven by repeated elements and novel gene families across ecological guilds.</title>
        <authorList>
            <consortium name="Lawrence Berkeley National Laboratory"/>
            <person name="Harder C.B."/>
            <person name="Miyauchi S."/>
            <person name="Viragh M."/>
            <person name="Kuo A."/>
            <person name="Thoen E."/>
            <person name="Andreopoulos B."/>
            <person name="Lu D."/>
            <person name="Skrede I."/>
            <person name="Drula E."/>
            <person name="Henrissat B."/>
            <person name="Morin E."/>
            <person name="Kohler A."/>
            <person name="Barry K."/>
            <person name="LaButti K."/>
            <person name="Morin E."/>
            <person name="Salamov A."/>
            <person name="Lipzen A."/>
            <person name="Mereny Z."/>
            <person name="Hegedus B."/>
            <person name="Baldrian P."/>
            <person name="Stursova M."/>
            <person name="Weitz H."/>
            <person name="Taylor A."/>
            <person name="Grigoriev I.V."/>
            <person name="Nagy L.G."/>
            <person name="Martin F."/>
            <person name="Kauserud H."/>
        </authorList>
    </citation>
    <scope>NUCLEOTIDE SEQUENCE</scope>
    <source>
        <strain evidence="3">CBHHK067</strain>
    </source>
</reference>
<evidence type="ECO:0000256" key="2">
    <source>
        <dbReference type="SAM" id="Phobius"/>
    </source>
</evidence>
<dbReference type="AlphaFoldDB" id="A0AAD7H089"/>
<protein>
    <submittedName>
        <fullName evidence="3">Uncharacterized protein</fullName>
    </submittedName>
</protein>
<keyword evidence="2" id="KW-1133">Transmembrane helix</keyword>
<feature type="transmembrane region" description="Helical" evidence="2">
    <location>
        <begin position="54"/>
        <end position="74"/>
    </location>
</feature>
<dbReference type="Proteomes" id="UP001221757">
    <property type="component" value="Unassembled WGS sequence"/>
</dbReference>
<keyword evidence="2" id="KW-0812">Transmembrane</keyword>
<feature type="region of interest" description="Disordered" evidence="1">
    <location>
        <begin position="526"/>
        <end position="558"/>
    </location>
</feature>
<gene>
    <name evidence="3" type="ORF">B0H17DRAFT_1124616</name>
</gene>
<accession>A0AAD7H089</accession>
<sequence length="679" mass="75852">MPKKVRASYPSTIIIITHVALAFGNTLDSFFIRLTKGYNQSFTLRIRKTHDRLAVLQLILASYVGLRLSAINHIKRERERERKKPVPRKIVVHHVTLAFEHAQLDRPVQNCQPFLVANESLTKFILVLTVHNVAAVHEVDRAQRGRKETSHVHTCVVRESFGAGAAEQVALSVLAWEESAPLPLLRVHTQLRDGAGPQMFLSPWASHSLKMGADWISSSSGVGAGGSTHRDPLRPIRFSTLHRRGCACGVVACCSSLGIRLRLLACRGIADTHHPGARMWDTPVQVVPTLPWPLRSMRVFTVGPGLTSIAHLPADTVRPQFCPRLTSRWHRAIKPSPANTKTFKRLSLGMHNPLRAWPPRSYATPDARRADAHSAVQLPQSPMGAIALSATGLNPPRVPEQRMHPERSCFRDAHDKAHADAPRVQAHTRRGCPDVCQPRTFSEEEFEEAVGLQVQLGLSEPCTLIWTFFFFFSLYPYRVPNIALTSVQHQIRGQLLPACPTLPPNTTLQKNNSTHTMEKQIYHGKTTATGDGKTNIPWKNNRKHTDKEKQPHTHGHGKTTVYRRVASRLPQMEAAHQHLIQQLDAPELQLDLNSPHLVVEEGLALDLDFKQRLLEHMLQDTLETLAWVRHGLRLIADDQAQLESTALFIHDTVHALQAKLLEFVTTVVAACTELSASIA</sequence>
<evidence type="ECO:0000313" key="4">
    <source>
        <dbReference type="Proteomes" id="UP001221757"/>
    </source>
</evidence>
<feature type="transmembrane region" description="Helical" evidence="2">
    <location>
        <begin position="12"/>
        <end position="34"/>
    </location>
</feature>